<dbReference type="Proteomes" id="UP001302120">
    <property type="component" value="Unassembled WGS sequence"/>
</dbReference>
<gene>
    <name evidence="1" type="ORF">VB620_12715</name>
</gene>
<name>A0ABU5UFC2_9CYAN</name>
<sequence>MMTNEKQAKKIVNKFRELFFREIHTTPLGTYFEDCIKDGGVCMSRIDDNGVSPFKTGHSCLSLQDAEKLLKMSDSKHIDRLNLTNQGCVIYFYREEFSLITINRLWCENKEYNVELFELFPKTDRSIGFGVATATNKKKKR</sequence>
<keyword evidence="2" id="KW-1185">Reference proteome</keyword>
<dbReference type="RefSeq" id="WP_323196522.1">
    <property type="nucleotide sequence ID" value="NZ_JAYGHG010000020.1"/>
</dbReference>
<protein>
    <submittedName>
        <fullName evidence="1">Uncharacterized protein</fullName>
    </submittedName>
</protein>
<proteinExistence type="predicted"/>
<comment type="caution">
    <text evidence="1">The sequence shown here is derived from an EMBL/GenBank/DDBJ whole genome shotgun (WGS) entry which is preliminary data.</text>
</comment>
<reference evidence="1 2" key="1">
    <citation type="submission" date="2023-12" db="EMBL/GenBank/DDBJ databases">
        <title>Baltic Sea Cyanobacteria.</title>
        <authorList>
            <person name="Delbaje E."/>
            <person name="Fewer D.P."/>
            <person name="Shishido T.K."/>
        </authorList>
    </citation>
    <scope>NUCLEOTIDE SEQUENCE [LARGE SCALE GENOMIC DNA]</scope>
    <source>
        <strain evidence="1 2">UHCC-0300</strain>
    </source>
</reference>
<evidence type="ECO:0000313" key="1">
    <source>
        <dbReference type="EMBL" id="MEA5582199.1"/>
    </source>
</evidence>
<organism evidence="1 2">
    <name type="scientific">Nodularia harveyana UHCC-0300</name>
    <dbReference type="NCBI Taxonomy" id="2974287"/>
    <lineage>
        <taxon>Bacteria</taxon>
        <taxon>Bacillati</taxon>
        <taxon>Cyanobacteriota</taxon>
        <taxon>Cyanophyceae</taxon>
        <taxon>Nostocales</taxon>
        <taxon>Nodulariaceae</taxon>
        <taxon>Nodularia</taxon>
    </lineage>
</organism>
<evidence type="ECO:0000313" key="2">
    <source>
        <dbReference type="Proteomes" id="UP001302120"/>
    </source>
</evidence>
<accession>A0ABU5UFC2</accession>
<dbReference type="EMBL" id="JAYGHG010000020">
    <property type="protein sequence ID" value="MEA5582199.1"/>
    <property type="molecule type" value="Genomic_DNA"/>
</dbReference>